<evidence type="ECO:0000256" key="1">
    <source>
        <dbReference type="ARBA" id="ARBA00004761"/>
    </source>
</evidence>
<protein>
    <recommendedName>
        <fullName evidence="3 10">Gluconokinase</fullName>
        <ecNumber evidence="3 10">2.7.1.12</ecNumber>
    </recommendedName>
</protein>
<dbReference type="PANTHER" id="PTHR43442">
    <property type="entry name" value="GLUCONOKINASE-RELATED"/>
    <property type="match status" value="1"/>
</dbReference>
<dbReference type="InterPro" id="IPR027417">
    <property type="entry name" value="P-loop_NTPase"/>
</dbReference>
<keyword evidence="6 10" id="KW-0418">Kinase</keyword>
<dbReference type="STRING" id="1458307.OSB_00660"/>
<dbReference type="FunFam" id="3.40.50.300:FF:000522">
    <property type="entry name" value="Gluconokinase"/>
    <property type="match status" value="1"/>
</dbReference>
<dbReference type="PANTHER" id="PTHR43442:SF3">
    <property type="entry name" value="GLUCONOKINASE-RELATED"/>
    <property type="match status" value="1"/>
</dbReference>
<dbReference type="SUPFAM" id="SSF52540">
    <property type="entry name" value="P-loop containing nucleoside triphosphate hydrolases"/>
    <property type="match status" value="1"/>
</dbReference>
<evidence type="ECO:0000313" key="12">
    <source>
        <dbReference type="Proteomes" id="UP000067444"/>
    </source>
</evidence>
<keyword evidence="5 10" id="KW-0547">Nucleotide-binding</keyword>
<accession>A0A0K0Y128</accession>
<dbReference type="GO" id="GO:0005737">
    <property type="term" value="C:cytoplasm"/>
    <property type="evidence" value="ECO:0007669"/>
    <property type="project" value="TreeGrafter"/>
</dbReference>
<dbReference type="OrthoDB" id="9795716at2"/>
<dbReference type="Gene3D" id="3.40.50.300">
    <property type="entry name" value="P-loop containing nucleotide triphosphate hydrolases"/>
    <property type="match status" value="1"/>
</dbReference>
<evidence type="ECO:0000313" key="11">
    <source>
        <dbReference type="EMBL" id="AKS44635.1"/>
    </source>
</evidence>
<organism evidence="11 12">
    <name type="scientific">Octadecabacter temperatus</name>
    <dbReference type="NCBI Taxonomy" id="1458307"/>
    <lineage>
        <taxon>Bacteria</taxon>
        <taxon>Pseudomonadati</taxon>
        <taxon>Pseudomonadota</taxon>
        <taxon>Alphaproteobacteria</taxon>
        <taxon>Rhodobacterales</taxon>
        <taxon>Roseobacteraceae</taxon>
        <taxon>Octadecabacter</taxon>
    </lineage>
</organism>
<dbReference type="GO" id="GO:0046316">
    <property type="term" value="F:gluconokinase activity"/>
    <property type="evidence" value="ECO:0007669"/>
    <property type="project" value="UniProtKB-EC"/>
</dbReference>
<evidence type="ECO:0000256" key="5">
    <source>
        <dbReference type="ARBA" id="ARBA00022741"/>
    </source>
</evidence>
<dbReference type="RefSeq" id="WP_049833103.1">
    <property type="nucleotide sequence ID" value="NZ_CP012160.1"/>
</dbReference>
<dbReference type="CDD" id="cd02021">
    <property type="entry name" value="GntK"/>
    <property type="match status" value="1"/>
</dbReference>
<keyword evidence="4 10" id="KW-0808">Transferase</keyword>
<keyword evidence="7 10" id="KW-0067">ATP-binding</keyword>
<dbReference type="PATRIC" id="fig|1458307.3.peg.67"/>
<proteinExistence type="inferred from homology"/>
<dbReference type="InterPro" id="IPR006001">
    <property type="entry name" value="Therm_gnt_kin"/>
</dbReference>
<keyword evidence="12" id="KW-1185">Reference proteome</keyword>
<evidence type="ECO:0000256" key="6">
    <source>
        <dbReference type="ARBA" id="ARBA00022777"/>
    </source>
</evidence>
<dbReference type="GO" id="GO:0005524">
    <property type="term" value="F:ATP binding"/>
    <property type="evidence" value="ECO:0007669"/>
    <property type="project" value="UniProtKB-KW"/>
</dbReference>
<evidence type="ECO:0000256" key="10">
    <source>
        <dbReference type="RuleBase" id="RU363066"/>
    </source>
</evidence>
<dbReference type="Proteomes" id="UP000067444">
    <property type="component" value="Chromosome"/>
</dbReference>
<sequence length="161" mass="17536">MLHVVVMGVSGGGKSTLGRALAERLGAEFVDADDLHPQANIEHMKSGQPLTDEMRWPWLDVCSAEMKRMDRVVLACSALKRSYRDRLRVGAPDLLFVYPELTPEIVEARLASRQGHFMPPSLLASQFATLEPPTADEKPIQLGGSLDLEASVNAAAQALSK</sequence>
<name>A0A0K0Y128_9RHOB</name>
<comment type="similarity">
    <text evidence="2 10">Belongs to the gluconokinase GntK/GntV family.</text>
</comment>
<gene>
    <name evidence="11" type="primary">gntK</name>
    <name evidence="11" type="ORF">OSB_00660</name>
</gene>
<dbReference type="EMBL" id="CP012160">
    <property type="protein sequence ID" value="AKS44635.1"/>
    <property type="molecule type" value="Genomic_DNA"/>
</dbReference>
<dbReference type="GO" id="GO:0019521">
    <property type="term" value="P:D-gluconate metabolic process"/>
    <property type="evidence" value="ECO:0007669"/>
    <property type="project" value="UniProtKB-KW"/>
</dbReference>
<evidence type="ECO:0000256" key="2">
    <source>
        <dbReference type="ARBA" id="ARBA00008420"/>
    </source>
</evidence>
<evidence type="ECO:0000256" key="9">
    <source>
        <dbReference type="ARBA" id="ARBA00048090"/>
    </source>
</evidence>
<evidence type="ECO:0000256" key="8">
    <source>
        <dbReference type="ARBA" id="ARBA00023064"/>
    </source>
</evidence>
<dbReference type="Pfam" id="PF13671">
    <property type="entry name" value="AAA_33"/>
    <property type="match status" value="1"/>
</dbReference>
<dbReference type="NCBIfam" id="TIGR01313">
    <property type="entry name" value="therm_gnt_kin"/>
    <property type="match status" value="1"/>
</dbReference>
<dbReference type="KEGG" id="otm:OSB_00660"/>
<evidence type="ECO:0000256" key="3">
    <source>
        <dbReference type="ARBA" id="ARBA00012054"/>
    </source>
</evidence>
<evidence type="ECO:0000256" key="7">
    <source>
        <dbReference type="ARBA" id="ARBA00022840"/>
    </source>
</evidence>
<comment type="pathway">
    <text evidence="1">Carbohydrate acid metabolism.</text>
</comment>
<comment type="catalytic activity">
    <reaction evidence="9 10">
        <text>D-gluconate + ATP = 6-phospho-D-gluconate + ADP + H(+)</text>
        <dbReference type="Rhea" id="RHEA:19433"/>
        <dbReference type="ChEBI" id="CHEBI:15378"/>
        <dbReference type="ChEBI" id="CHEBI:18391"/>
        <dbReference type="ChEBI" id="CHEBI:30616"/>
        <dbReference type="ChEBI" id="CHEBI:58759"/>
        <dbReference type="ChEBI" id="CHEBI:456216"/>
        <dbReference type="EC" id="2.7.1.12"/>
    </reaction>
</comment>
<reference evidence="11 12" key="1">
    <citation type="journal article" date="2015" name="Genome Announc.">
        <title>Closed Genome Sequence of Octadecabacter temperatus SB1, the First Mesophilic Species of the Genus Octadecabacter.</title>
        <authorList>
            <person name="Voget S."/>
            <person name="Billerbeck S."/>
            <person name="Simon M."/>
            <person name="Daniel R."/>
        </authorList>
    </citation>
    <scope>NUCLEOTIDE SEQUENCE [LARGE SCALE GENOMIC DNA]</scope>
    <source>
        <strain evidence="11 12">SB1</strain>
    </source>
</reference>
<evidence type="ECO:0000256" key="4">
    <source>
        <dbReference type="ARBA" id="ARBA00022679"/>
    </source>
</evidence>
<dbReference type="AlphaFoldDB" id="A0A0K0Y128"/>
<dbReference type="EC" id="2.7.1.12" evidence="3 10"/>
<keyword evidence="8" id="KW-0311">Gluconate utilization</keyword>